<sequence>MLPFYDYLEHHGINVWMDCKRLKGGQQWDFEINKAFRQAALVIIFLSKNFIEKRGYNQREVKMSLKNLEEKLDDDIYIIPVLLDDIEQEQIERPVALQHIQMINGYLSDGKEQILDSIKTQFEKMKIELKHVQEETNVFWTVKPIEKSWDGFPGYKVNFDFIEFQSNHYKDIDYIADIINGKLRERALETMSYRFEQDINYYQDEYRRDCSIDYRTHKYEGGLHSIKIRGNIISIQYDFDAYRASGNHGIQWTECYNFTLNPLTKIESVSWLLKDEHNGFSELQQIVRNRLILYLHADDNEWIINGTKNHEDLSNFSFADHHIEFKFRNYQVCSYMAGNPSISVSYEEIYSLLSKQAKEQLGLK</sequence>
<dbReference type="AlphaFoldDB" id="G6F3C2"/>
<dbReference type="SUPFAM" id="SSF52200">
    <property type="entry name" value="Toll/Interleukin receptor TIR domain"/>
    <property type="match status" value="1"/>
</dbReference>
<dbReference type="Pfam" id="PF13676">
    <property type="entry name" value="TIR_2"/>
    <property type="match status" value="1"/>
</dbReference>
<dbReference type="eggNOG" id="COG1262">
    <property type="taxonomic scope" value="Bacteria"/>
</dbReference>
<dbReference type="Gene3D" id="3.40.50.10140">
    <property type="entry name" value="Toll/interleukin-1 receptor homology (TIR) domain"/>
    <property type="match status" value="1"/>
</dbReference>
<dbReference type="STRING" id="1088868.CIN_21180"/>
<accession>G6F3C2</accession>
<name>G6F3C2_9PROT</name>
<organism evidence="2 3">
    <name type="scientific">Commensalibacter intestini A911</name>
    <dbReference type="NCBI Taxonomy" id="1088868"/>
    <lineage>
        <taxon>Bacteria</taxon>
        <taxon>Pseudomonadati</taxon>
        <taxon>Pseudomonadota</taxon>
        <taxon>Alphaproteobacteria</taxon>
        <taxon>Acetobacterales</taxon>
        <taxon>Acetobacteraceae</taxon>
    </lineage>
</organism>
<comment type="caution">
    <text evidence="2">The sequence shown here is derived from an EMBL/GenBank/DDBJ whole genome shotgun (WGS) entry which is preliminary data.</text>
</comment>
<dbReference type="InterPro" id="IPR037126">
    <property type="entry name" value="PdaC/RsiV-like_sf"/>
</dbReference>
<evidence type="ECO:0000313" key="2">
    <source>
        <dbReference type="EMBL" id="EHD12952.1"/>
    </source>
</evidence>
<dbReference type="InterPro" id="IPR035897">
    <property type="entry name" value="Toll_tir_struct_dom_sf"/>
</dbReference>
<protein>
    <recommendedName>
        <fullName evidence="1">TIR domain-containing protein</fullName>
    </recommendedName>
</protein>
<evidence type="ECO:0000313" key="3">
    <source>
        <dbReference type="Proteomes" id="UP000005939"/>
    </source>
</evidence>
<dbReference type="InterPro" id="IPR000157">
    <property type="entry name" value="TIR_dom"/>
</dbReference>
<dbReference type="Proteomes" id="UP000005939">
    <property type="component" value="Unassembled WGS sequence"/>
</dbReference>
<proteinExistence type="predicted"/>
<reference evidence="2 3" key="1">
    <citation type="submission" date="2011-10" db="EMBL/GenBank/DDBJ databases">
        <title>Genome Sequence of Commensalibacter intestini A911, isolated from Drosophila gut.</title>
        <authorList>
            <person name="Lee W.-J."/>
            <person name="Kim E.-K."/>
        </authorList>
    </citation>
    <scope>NUCLEOTIDE SEQUENCE [LARGE SCALE GENOMIC DNA]</scope>
    <source>
        <strain evidence="2 3">A911</strain>
    </source>
</reference>
<dbReference type="Gene3D" id="3.90.640.20">
    <property type="entry name" value="Heat-shock cognate protein, ATPase"/>
    <property type="match status" value="1"/>
</dbReference>
<evidence type="ECO:0000259" key="1">
    <source>
        <dbReference type="PROSITE" id="PS50104"/>
    </source>
</evidence>
<feature type="domain" description="TIR" evidence="1">
    <location>
        <begin position="1"/>
        <end position="122"/>
    </location>
</feature>
<gene>
    <name evidence="2" type="ORF">CIN_21180</name>
</gene>
<dbReference type="GO" id="GO:0007165">
    <property type="term" value="P:signal transduction"/>
    <property type="evidence" value="ECO:0007669"/>
    <property type="project" value="InterPro"/>
</dbReference>
<dbReference type="EMBL" id="AGFR01000014">
    <property type="protein sequence ID" value="EHD12952.1"/>
    <property type="molecule type" value="Genomic_DNA"/>
</dbReference>
<dbReference type="PROSITE" id="PS50104">
    <property type="entry name" value="TIR"/>
    <property type="match status" value="1"/>
</dbReference>